<evidence type="ECO:0000313" key="3">
    <source>
        <dbReference type="Proteomes" id="UP001500063"/>
    </source>
</evidence>
<accession>A0ABN0WCW7</accession>
<dbReference type="SUPFAM" id="SSF56112">
    <property type="entry name" value="Protein kinase-like (PK-like)"/>
    <property type="match status" value="1"/>
</dbReference>
<organism evidence="2 3">
    <name type="scientific">Streptomyces blastmyceticus</name>
    <dbReference type="NCBI Taxonomy" id="68180"/>
    <lineage>
        <taxon>Bacteria</taxon>
        <taxon>Bacillati</taxon>
        <taxon>Actinomycetota</taxon>
        <taxon>Actinomycetes</taxon>
        <taxon>Kitasatosporales</taxon>
        <taxon>Streptomycetaceae</taxon>
        <taxon>Streptomyces</taxon>
    </lineage>
</organism>
<sequence length="255" mass="27236">MRIDWATLPEALRAAIEQRSGAVRAVQDIPHGITCRFAAALRTRSGSVFVKGVPVDDKRGQAAQAQEVAVSGAVPGSVGPRFLWQVIKGGWDVVGFAWVDGQHADLAPGSGDLPLVADVLRKAQALRAPANLPPLADRWPDLGDEDRALLAGETLLHTDTNPHNLLVGPERAWLIDWAMPASGPAWVDVAYTAVRLMESGHAPGDALAWAGAFPCWRAADPRAVAVFVEATCRQWSARVGVRGARPSNERFAALL</sequence>
<dbReference type="InterPro" id="IPR011009">
    <property type="entry name" value="Kinase-like_dom_sf"/>
</dbReference>
<reference evidence="2 3" key="1">
    <citation type="journal article" date="2019" name="Int. J. Syst. Evol. Microbiol.">
        <title>The Global Catalogue of Microorganisms (GCM) 10K type strain sequencing project: providing services to taxonomists for standard genome sequencing and annotation.</title>
        <authorList>
            <consortium name="The Broad Institute Genomics Platform"/>
            <consortium name="The Broad Institute Genome Sequencing Center for Infectious Disease"/>
            <person name="Wu L."/>
            <person name="Ma J."/>
        </authorList>
    </citation>
    <scope>NUCLEOTIDE SEQUENCE [LARGE SCALE GENOMIC DNA]</scope>
    <source>
        <strain evidence="2 3">JCM 4565</strain>
    </source>
</reference>
<dbReference type="RefSeq" id="WP_344116027.1">
    <property type="nucleotide sequence ID" value="NZ_BAAABW010000002.1"/>
</dbReference>
<dbReference type="InterPro" id="IPR002575">
    <property type="entry name" value="Aminoglycoside_PTrfase"/>
</dbReference>
<dbReference type="Proteomes" id="UP001500063">
    <property type="component" value="Unassembled WGS sequence"/>
</dbReference>
<evidence type="ECO:0000313" key="2">
    <source>
        <dbReference type="EMBL" id="GAA0332369.1"/>
    </source>
</evidence>
<dbReference type="EMBL" id="BAAABW010000002">
    <property type="protein sequence ID" value="GAA0332369.1"/>
    <property type="molecule type" value="Genomic_DNA"/>
</dbReference>
<proteinExistence type="predicted"/>
<protein>
    <recommendedName>
        <fullName evidence="1">Aminoglycoside phosphotransferase domain-containing protein</fullName>
    </recommendedName>
</protein>
<keyword evidence="3" id="KW-1185">Reference proteome</keyword>
<evidence type="ECO:0000259" key="1">
    <source>
        <dbReference type="Pfam" id="PF01636"/>
    </source>
</evidence>
<gene>
    <name evidence="2" type="ORF">GCM10010319_05400</name>
</gene>
<dbReference type="Pfam" id="PF01636">
    <property type="entry name" value="APH"/>
    <property type="match status" value="1"/>
</dbReference>
<dbReference type="Gene3D" id="3.90.1200.10">
    <property type="match status" value="1"/>
</dbReference>
<feature type="domain" description="Aminoglycoside phosphotransferase" evidence="1">
    <location>
        <begin position="115"/>
        <end position="220"/>
    </location>
</feature>
<name>A0ABN0WCW7_9ACTN</name>
<comment type="caution">
    <text evidence="2">The sequence shown here is derived from an EMBL/GenBank/DDBJ whole genome shotgun (WGS) entry which is preliminary data.</text>
</comment>